<dbReference type="AlphaFoldDB" id="A0A0E9X334"/>
<proteinExistence type="predicted"/>
<reference evidence="1" key="1">
    <citation type="submission" date="2014-11" db="EMBL/GenBank/DDBJ databases">
        <authorList>
            <person name="Amaro Gonzalez C."/>
        </authorList>
    </citation>
    <scope>NUCLEOTIDE SEQUENCE</scope>
</reference>
<organism evidence="1">
    <name type="scientific">Anguilla anguilla</name>
    <name type="common">European freshwater eel</name>
    <name type="synonym">Muraena anguilla</name>
    <dbReference type="NCBI Taxonomy" id="7936"/>
    <lineage>
        <taxon>Eukaryota</taxon>
        <taxon>Metazoa</taxon>
        <taxon>Chordata</taxon>
        <taxon>Craniata</taxon>
        <taxon>Vertebrata</taxon>
        <taxon>Euteleostomi</taxon>
        <taxon>Actinopterygii</taxon>
        <taxon>Neopterygii</taxon>
        <taxon>Teleostei</taxon>
        <taxon>Anguilliformes</taxon>
        <taxon>Anguillidae</taxon>
        <taxon>Anguilla</taxon>
    </lineage>
</organism>
<sequence length="68" mass="8040">MWALIQQLWRHHALCVHTELYSVLILLLYTYSNFKAIPCPCNVNLSMVIKRMWILMLHINCLLGTIKI</sequence>
<name>A0A0E9X334_ANGAN</name>
<evidence type="ECO:0000313" key="1">
    <source>
        <dbReference type="EMBL" id="JAH96108.1"/>
    </source>
</evidence>
<protein>
    <submittedName>
        <fullName evidence="1">Uncharacterized protein</fullName>
    </submittedName>
</protein>
<reference evidence="1" key="2">
    <citation type="journal article" date="2015" name="Fish Shellfish Immunol.">
        <title>Early steps in the European eel (Anguilla anguilla)-Vibrio vulnificus interaction in the gills: Role of the RtxA13 toxin.</title>
        <authorList>
            <person name="Callol A."/>
            <person name="Pajuelo D."/>
            <person name="Ebbesson L."/>
            <person name="Teles M."/>
            <person name="MacKenzie S."/>
            <person name="Amaro C."/>
        </authorList>
    </citation>
    <scope>NUCLEOTIDE SEQUENCE</scope>
</reference>
<accession>A0A0E9X334</accession>
<dbReference type="EMBL" id="GBXM01012469">
    <property type="protein sequence ID" value="JAH96108.1"/>
    <property type="molecule type" value="Transcribed_RNA"/>
</dbReference>